<keyword evidence="2 3" id="KW-0378">Hydrolase</keyword>
<dbReference type="Pfam" id="PF13279">
    <property type="entry name" value="4HBT_2"/>
    <property type="match status" value="1"/>
</dbReference>
<protein>
    <submittedName>
        <fullName evidence="3">Acyl-CoA thioester hydrolase</fullName>
    </submittedName>
</protein>
<dbReference type="InterPro" id="IPR050563">
    <property type="entry name" value="4-hydroxybenzoyl-CoA_TE"/>
</dbReference>
<evidence type="ECO:0000256" key="2">
    <source>
        <dbReference type="ARBA" id="ARBA00022801"/>
    </source>
</evidence>
<comment type="similarity">
    <text evidence="1">Belongs to the 4-hydroxybenzoyl-CoA thioesterase family.</text>
</comment>
<sequence>MAKVVLIAHETSVEVPFHDVDIMRIAWHGHYVKYLEIARTELIRRINYDINEMEADGYGWPIVDLKLRYVRPARYGSKLTILAELMEWECRLVIRYTIRDANTGEKLTKASTTQVPVDINTGEMAFGSPVGLRDRLVAAGCQLD</sequence>
<reference evidence="3 4" key="1">
    <citation type="submission" date="2018-10" db="EMBL/GenBank/DDBJ databases">
        <title>Genomic Encyclopedia of Type Strains, Phase IV (KMG-IV): sequencing the most valuable type-strain genomes for metagenomic binning, comparative biology and taxonomic classification.</title>
        <authorList>
            <person name="Goeker M."/>
        </authorList>
    </citation>
    <scope>NUCLEOTIDE SEQUENCE [LARGE SCALE GENOMIC DNA]</scope>
    <source>
        <strain evidence="3 4">DSM 25080</strain>
    </source>
</reference>
<dbReference type="Proteomes" id="UP000267187">
    <property type="component" value="Unassembled WGS sequence"/>
</dbReference>
<dbReference type="SUPFAM" id="SSF54637">
    <property type="entry name" value="Thioesterase/thiol ester dehydrase-isomerase"/>
    <property type="match status" value="1"/>
</dbReference>
<dbReference type="Gene3D" id="3.10.129.10">
    <property type="entry name" value="Hotdog Thioesterase"/>
    <property type="match status" value="1"/>
</dbReference>
<evidence type="ECO:0000256" key="1">
    <source>
        <dbReference type="ARBA" id="ARBA00005953"/>
    </source>
</evidence>
<dbReference type="CDD" id="cd00586">
    <property type="entry name" value="4HBT"/>
    <property type="match status" value="1"/>
</dbReference>
<organism evidence="3 4">
    <name type="scientific">Umboniibacter marinipuniceus</name>
    <dbReference type="NCBI Taxonomy" id="569599"/>
    <lineage>
        <taxon>Bacteria</taxon>
        <taxon>Pseudomonadati</taxon>
        <taxon>Pseudomonadota</taxon>
        <taxon>Gammaproteobacteria</taxon>
        <taxon>Cellvibrionales</taxon>
        <taxon>Cellvibrionaceae</taxon>
        <taxon>Umboniibacter</taxon>
    </lineage>
</organism>
<dbReference type="InterPro" id="IPR029069">
    <property type="entry name" value="HotDog_dom_sf"/>
</dbReference>
<name>A0A3M0ABE8_9GAMM</name>
<dbReference type="PANTHER" id="PTHR31793">
    <property type="entry name" value="4-HYDROXYBENZOYL-COA THIOESTERASE FAMILY MEMBER"/>
    <property type="match status" value="1"/>
</dbReference>
<dbReference type="RefSeq" id="WP_121875810.1">
    <property type="nucleotide sequence ID" value="NZ_REFJ01000001.1"/>
</dbReference>
<evidence type="ECO:0000313" key="4">
    <source>
        <dbReference type="Proteomes" id="UP000267187"/>
    </source>
</evidence>
<proteinExistence type="inferred from homology"/>
<dbReference type="PANTHER" id="PTHR31793:SF27">
    <property type="entry name" value="NOVEL THIOESTERASE SUPERFAMILY DOMAIN AND SAPOSIN A-TYPE DOMAIN CONTAINING PROTEIN (0610012H03RIK)"/>
    <property type="match status" value="1"/>
</dbReference>
<evidence type="ECO:0000313" key="3">
    <source>
        <dbReference type="EMBL" id="RMA82481.1"/>
    </source>
</evidence>
<comment type="caution">
    <text evidence="3">The sequence shown here is derived from an EMBL/GenBank/DDBJ whole genome shotgun (WGS) entry which is preliminary data.</text>
</comment>
<keyword evidence="4" id="KW-1185">Reference proteome</keyword>
<gene>
    <name evidence="3" type="ORF">DFR27_0430</name>
</gene>
<dbReference type="GO" id="GO:0047617">
    <property type="term" value="F:fatty acyl-CoA hydrolase activity"/>
    <property type="evidence" value="ECO:0007669"/>
    <property type="project" value="TreeGrafter"/>
</dbReference>
<dbReference type="AlphaFoldDB" id="A0A3M0ABE8"/>
<dbReference type="OrthoDB" id="9800856at2"/>
<dbReference type="EMBL" id="REFJ01000001">
    <property type="protein sequence ID" value="RMA82481.1"/>
    <property type="molecule type" value="Genomic_DNA"/>
</dbReference>
<accession>A0A3M0ABE8</accession>